<gene>
    <name evidence="1" type="ORF">GCK72_004761</name>
</gene>
<evidence type="ECO:0000313" key="1">
    <source>
        <dbReference type="EMBL" id="KAF1764811.1"/>
    </source>
</evidence>
<dbReference type="Proteomes" id="UP000483820">
    <property type="component" value="Chromosome II"/>
</dbReference>
<dbReference type="EMBL" id="WUAV01000002">
    <property type="protein sequence ID" value="KAF1764811.1"/>
    <property type="molecule type" value="Genomic_DNA"/>
</dbReference>
<evidence type="ECO:0000313" key="2">
    <source>
        <dbReference type="Proteomes" id="UP000483820"/>
    </source>
</evidence>
<dbReference type="RefSeq" id="XP_053589072.1">
    <property type="nucleotide sequence ID" value="XM_053724878.1"/>
</dbReference>
<dbReference type="KEGG" id="crq:GCK72_004761"/>
<organism evidence="1 2">
    <name type="scientific">Caenorhabditis remanei</name>
    <name type="common">Caenorhabditis vulgaris</name>
    <dbReference type="NCBI Taxonomy" id="31234"/>
    <lineage>
        <taxon>Eukaryota</taxon>
        <taxon>Metazoa</taxon>
        <taxon>Ecdysozoa</taxon>
        <taxon>Nematoda</taxon>
        <taxon>Chromadorea</taxon>
        <taxon>Rhabditida</taxon>
        <taxon>Rhabditina</taxon>
        <taxon>Rhabditomorpha</taxon>
        <taxon>Rhabditoidea</taxon>
        <taxon>Rhabditidae</taxon>
        <taxon>Peloderinae</taxon>
        <taxon>Caenorhabditis</taxon>
    </lineage>
</organism>
<dbReference type="CTD" id="78773987"/>
<dbReference type="GeneID" id="78773987"/>
<reference evidence="1 2" key="1">
    <citation type="submission" date="2019-12" db="EMBL/GenBank/DDBJ databases">
        <title>Chromosome-level assembly of the Caenorhabditis remanei genome.</title>
        <authorList>
            <person name="Teterina A.A."/>
            <person name="Willis J.H."/>
            <person name="Phillips P.C."/>
        </authorList>
    </citation>
    <scope>NUCLEOTIDE SEQUENCE [LARGE SCALE GENOMIC DNA]</scope>
    <source>
        <strain evidence="1 2">PX506</strain>
        <tissue evidence="1">Whole organism</tissue>
    </source>
</reference>
<protein>
    <submittedName>
        <fullName evidence="1">Uncharacterized protein</fullName>
    </submittedName>
</protein>
<comment type="caution">
    <text evidence="1">The sequence shown here is derived from an EMBL/GenBank/DDBJ whole genome shotgun (WGS) entry which is preliminary data.</text>
</comment>
<sequence length="121" mass="13212">MIQIHQRPIRETEGARGVDRLAKMRTYQMAVESMYFVCGVDGRGGRRQLVPRVGGCNTNGGWSASWRFGQGGLRPSTGSLKVDPSVGGADGEEARTGFFASDCAVSVLTSEMLEFRTSRRH</sequence>
<dbReference type="AlphaFoldDB" id="A0A6A5HD17"/>
<accession>A0A6A5HD17</accession>
<name>A0A6A5HD17_CAERE</name>
<proteinExistence type="predicted"/>